<proteinExistence type="predicted"/>
<accession>A0A3P7LZK6</accession>
<evidence type="ECO:0000313" key="2">
    <source>
        <dbReference type="Proteomes" id="UP000281553"/>
    </source>
</evidence>
<gene>
    <name evidence="1" type="ORF">DILT_LOCUS7392</name>
</gene>
<evidence type="ECO:0000313" key="1">
    <source>
        <dbReference type="EMBL" id="VDN11561.1"/>
    </source>
</evidence>
<dbReference type="AlphaFoldDB" id="A0A3P7LZK6"/>
<protein>
    <submittedName>
        <fullName evidence="1">Uncharacterized protein</fullName>
    </submittedName>
</protein>
<name>A0A3P7LZK6_DIBLA</name>
<reference evidence="1 2" key="1">
    <citation type="submission" date="2018-11" db="EMBL/GenBank/DDBJ databases">
        <authorList>
            <consortium name="Pathogen Informatics"/>
        </authorList>
    </citation>
    <scope>NUCLEOTIDE SEQUENCE [LARGE SCALE GENOMIC DNA]</scope>
</reference>
<keyword evidence="2" id="KW-1185">Reference proteome</keyword>
<dbReference type="EMBL" id="UYRU01051736">
    <property type="protein sequence ID" value="VDN11561.1"/>
    <property type="molecule type" value="Genomic_DNA"/>
</dbReference>
<dbReference type="OrthoDB" id="5984724at2759"/>
<organism evidence="1 2">
    <name type="scientific">Dibothriocephalus latus</name>
    <name type="common">Fish tapeworm</name>
    <name type="synonym">Diphyllobothrium latum</name>
    <dbReference type="NCBI Taxonomy" id="60516"/>
    <lineage>
        <taxon>Eukaryota</taxon>
        <taxon>Metazoa</taxon>
        <taxon>Spiralia</taxon>
        <taxon>Lophotrochozoa</taxon>
        <taxon>Platyhelminthes</taxon>
        <taxon>Cestoda</taxon>
        <taxon>Eucestoda</taxon>
        <taxon>Diphyllobothriidea</taxon>
        <taxon>Diphyllobothriidae</taxon>
        <taxon>Dibothriocephalus</taxon>
    </lineage>
</organism>
<sequence>MKEWRAMVQERKLCLRFLKANHIARNCRTPHGCKVEGIGKEHNTLLQRDDNELNNPSAVPIHHLVGPVEALELALAVVPMNTR</sequence>
<dbReference type="Proteomes" id="UP000281553">
    <property type="component" value="Unassembled WGS sequence"/>
</dbReference>